<evidence type="ECO:0000259" key="2">
    <source>
        <dbReference type="SMART" id="SM00507"/>
    </source>
</evidence>
<feature type="domain" description="HNH nuclease" evidence="2">
    <location>
        <begin position="240"/>
        <end position="292"/>
    </location>
</feature>
<reference evidence="3" key="1">
    <citation type="submission" date="2023-08" db="EMBL/GenBank/DDBJ databases">
        <title>Genomic characterization of the C. tuberculostearicum species complex, a ubiquitous member of the human skin microbiome.</title>
        <authorList>
            <person name="Ahmed N."/>
            <person name="Deming C."/>
            <person name="Conlan S."/>
            <person name="Segre J."/>
        </authorList>
    </citation>
    <scope>NUCLEOTIDE SEQUENCE</scope>
    <source>
        <strain evidence="3">CTNIH22</strain>
    </source>
</reference>
<protein>
    <submittedName>
        <fullName evidence="3">HNH endonuclease signature motif containing protein</fullName>
    </submittedName>
</protein>
<evidence type="ECO:0000313" key="3">
    <source>
        <dbReference type="EMBL" id="MDV2420319.1"/>
    </source>
</evidence>
<keyword evidence="3" id="KW-0540">Nuclease</keyword>
<name>A0AAE4SXM5_9CORY</name>
<dbReference type="GO" id="GO:0003676">
    <property type="term" value="F:nucleic acid binding"/>
    <property type="evidence" value="ECO:0007669"/>
    <property type="project" value="InterPro"/>
</dbReference>
<dbReference type="AlphaFoldDB" id="A0AAE4SXM5"/>
<evidence type="ECO:0000256" key="1">
    <source>
        <dbReference type="SAM" id="MobiDB-lite"/>
    </source>
</evidence>
<dbReference type="GO" id="GO:0004519">
    <property type="term" value="F:endonuclease activity"/>
    <property type="evidence" value="ECO:0007669"/>
    <property type="project" value="UniProtKB-KW"/>
</dbReference>
<dbReference type="Gene3D" id="1.10.30.50">
    <property type="match status" value="1"/>
</dbReference>
<keyword evidence="3" id="KW-0378">Hydrolase</keyword>
<comment type="caution">
    <text evidence="3">The sequence shown here is derived from an EMBL/GenBank/DDBJ whole genome shotgun (WGS) entry which is preliminary data.</text>
</comment>
<sequence>MTLLEQLGDIAKRGVDLLEEAHAASSLPLPADQARTLRRTAAAFLSPTSHSRYQSRALAAARRNQHSLETLALIVRRSRGISDPTKRWQFREKLCATVGTTAQVSRAATRLLREINPPPKLEDGGRRIMHGEKTTLSFTGPAAQMADIWAAAKTDPLAWLTGSRAAAPATVTTNVIIELPDYLKILADDGDEIRLALTNGATITGAELIRRTLADAGLFTLIHPERGPVNLYRTRQASAKQRRMLEAEGAHCAWPACRRPAAECQAHHLIEYSRGGLTHPENMTLLCPYHNSINGLPGRGRMARIRGRIAWLPPASRHNATPSSPHSSMHSGHSGVHSKVDSGVASKAHGPPVFTGRARTGPTAAAP</sequence>
<dbReference type="RefSeq" id="WP_316993853.1">
    <property type="nucleotide sequence ID" value="NZ_JAVBIB010000022.1"/>
</dbReference>
<accession>A0AAE4SXM5</accession>
<dbReference type="SMART" id="SM00507">
    <property type="entry name" value="HNHc"/>
    <property type="match status" value="1"/>
</dbReference>
<dbReference type="InterPro" id="IPR002711">
    <property type="entry name" value="HNH"/>
</dbReference>
<organism evidence="3 4">
    <name type="scientific">Corynebacterium tuberculostearicum</name>
    <dbReference type="NCBI Taxonomy" id="38304"/>
    <lineage>
        <taxon>Bacteria</taxon>
        <taxon>Bacillati</taxon>
        <taxon>Actinomycetota</taxon>
        <taxon>Actinomycetes</taxon>
        <taxon>Mycobacteriales</taxon>
        <taxon>Corynebacteriaceae</taxon>
        <taxon>Corynebacterium</taxon>
    </lineage>
</organism>
<dbReference type="Proteomes" id="UP001185706">
    <property type="component" value="Unassembled WGS sequence"/>
</dbReference>
<feature type="region of interest" description="Disordered" evidence="1">
    <location>
        <begin position="314"/>
        <end position="367"/>
    </location>
</feature>
<proteinExistence type="predicted"/>
<dbReference type="Pfam" id="PF01844">
    <property type="entry name" value="HNH"/>
    <property type="match status" value="1"/>
</dbReference>
<keyword evidence="3" id="KW-0255">Endonuclease</keyword>
<dbReference type="GO" id="GO:0008270">
    <property type="term" value="F:zinc ion binding"/>
    <property type="evidence" value="ECO:0007669"/>
    <property type="project" value="InterPro"/>
</dbReference>
<dbReference type="InterPro" id="IPR003615">
    <property type="entry name" value="HNH_nuc"/>
</dbReference>
<feature type="compositionally biased region" description="Low complexity" evidence="1">
    <location>
        <begin position="323"/>
        <end position="344"/>
    </location>
</feature>
<dbReference type="CDD" id="cd00085">
    <property type="entry name" value="HNHc"/>
    <property type="match status" value="1"/>
</dbReference>
<gene>
    <name evidence="3" type="ORF">RAE03_11145</name>
</gene>
<feature type="compositionally biased region" description="Low complexity" evidence="1">
    <location>
        <begin position="355"/>
        <end position="367"/>
    </location>
</feature>
<dbReference type="EMBL" id="JAVBIB010000022">
    <property type="protein sequence ID" value="MDV2420319.1"/>
    <property type="molecule type" value="Genomic_DNA"/>
</dbReference>
<evidence type="ECO:0000313" key="4">
    <source>
        <dbReference type="Proteomes" id="UP001185706"/>
    </source>
</evidence>